<accession>A0ABX2ATH8</accession>
<dbReference type="Gene3D" id="3.40.50.300">
    <property type="entry name" value="P-loop containing nucleotide triphosphate hydrolases"/>
    <property type="match status" value="1"/>
</dbReference>
<dbReference type="PANTHER" id="PTHR34301:SF8">
    <property type="entry name" value="ATPASE DOMAIN-CONTAINING PROTEIN"/>
    <property type="match status" value="1"/>
</dbReference>
<sequence>MKDIIQVNPFVVGRYVSDRYFCDRKDETAQLLKHIWNGRNVALISPRRMGKTGLIHHCFGQDRLASYHTFFVDIYATTSLAELVYLLGKAIYDELKPRSSKWVDRFFRTVGSLRMGFKFDPVTGDPVLDISLGDIQAPQTTLDEIFRYLETADRPCVVAIDEFQQIGNYVENNVEAMLRTRIQQCHNTFFIFAGSRRHLMSNMFNSAAKPFYQSAVTMGLGPIPSGVYADFASKMFEDHGRRIQDGVAQTVHERFDGCTWFVQMIMNELFALTPHGGVCGKDMVDTAIRNVIIAQEGTYKELLTHIAPKQKQVLQAIAREGMARSITSGAFVKKYKLTSASSVQAAVKSLLKTELVTQDGDAYRVYDHFLAYWLAHEY</sequence>
<gene>
    <name evidence="1" type="ORF">HPS55_05025</name>
</gene>
<dbReference type="GeneID" id="82157121"/>
<keyword evidence="1" id="KW-0067">ATP-binding</keyword>
<keyword evidence="1" id="KW-0547">Nucleotide-binding</keyword>
<name>A0ABX2ATH8_9BACT</name>
<dbReference type="SUPFAM" id="SSF52540">
    <property type="entry name" value="P-loop containing nucleoside triphosphate hydrolases"/>
    <property type="match status" value="1"/>
</dbReference>
<organism evidence="1 2">
    <name type="scientific">Xylanibacter rodentium</name>
    <dbReference type="NCBI Taxonomy" id="2736289"/>
    <lineage>
        <taxon>Bacteria</taxon>
        <taxon>Pseudomonadati</taxon>
        <taxon>Bacteroidota</taxon>
        <taxon>Bacteroidia</taxon>
        <taxon>Bacteroidales</taxon>
        <taxon>Prevotellaceae</taxon>
        <taxon>Xylanibacter</taxon>
    </lineage>
</organism>
<comment type="caution">
    <text evidence="1">The sequence shown here is derived from an EMBL/GenBank/DDBJ whole genome shotgun (WGS) entry which is preliminary data.</text>
</comment>
<keyword evidence="2" id="KW-1185">Reference proteome</keyword>
<dbReference type="Proteomes" id="UP001193734">
    <property type="component" value="Unassembled WGS sequence"/>
</dbReference>
<evidence type="ECO:0000313" key="1">
    <source>
        <dbReference type="EMBL" id="NPE13695.1"/>
    </source>
</evidence>
<dbReference type="InterPro" id="IPR027417">
    <property type="entry name" value="P-loop_NTPase"/>
</dbReference>
<protein>
    <submittedName>
        <fullName evidence="1">ATP-binding protein</fullName>
    </submittedName>
</protein>
<proteinExistence type="predicted"/>
<reference evidence="1 2" key="1">
    <citation type="submission" date="2020-05" db="EMBL/GenBank/DDBJ databases">
        <title>Distinct polysaccharide utilization as determinants for interspecies competition between intestinal Prevotella spp.</title>
        <authorList>
            <person name="Galvez E.J.C."/>
            <person name="Iljazovic A."/>
            <person name="Strowig T."/>
        </authorList>
    </citation>
    <scope>NUCLEOTIDE SEQUENCE [LARGE SCALE GENOMIC DNA]</scope>
    <source>
        <strain evidence="1 2">PROD</strain>
    </source>
</reference>
<dbReference type="RefSeq" id="WP_172177019.1">
    <property type="nucleotide sequence ID" value="NZ_CASGIA010000002.1"/>
</dbReference>
<dbReference type="PANTHER" id="PTHR34301">
    <property type="entry name" value="DNA-BINDING PROTEIN-RELATED"/>
    <property type="match status" value="1"/>
</dbReference>
<evidence type="ECO:0000313" key="2">
    <source>
        <dbReference type="Proteomes" id="UP001193734"/>
    </source>
</evidence>
<dbReference type="EMBL" id="JABKKE010000006">
    <property type="protein sequence ID" value="NPE13695.1"/>
    <property type="molecule type" value="Genomic_DNA"/>
</dbReference>
<dbReference type="GO" id="GO:0005524">
    <property type="term" value="F:ATP binding"/>
    <property type="evidence" value="ECO:0007669"/>
    <property type="project" value="UniProtKB-KW"/>
</dbReference>